<reference evidence="3" key="1">
    <citation type="submission" date="2021-01" db="UniProtKB">
        <authorList>
            <consortium name="EnsemblMetazoa"/>
        </authorList>
    </citation>
    <scope>IDENTIFICATION</scope>
</reference>
<protein>
    <recommendedName>
        <fullName evidence="2">CEP63/Deup1 N-terminal domain-containing protein</fullName>
    </recommendedName>
</protein>
<feature type="domain" description="CEP63/Deup1 N-terminal" evidence="2">
    <location>
        <begin position="21"/>
        <end position="192"/>
    </location>
</feature>
<evidence type="ECO:0000256" key="1">
    <source>
        <dbReference type="SAM" id="Coils"/>
    </source>
</evidence>
<proteinExistence type="predicted"/>
<sequence>MDRFLDLLNTVKKKSNSRFHSCEPELIELMRQIDEMIELKKEEWKSDIESLETRLHEAHNENRILIKEIQLLKTDLKDEKKSHACTLTQYEKDVKLLKDDMARLKKKYVELQKKIEYTKKKNAKVINQNEKLENVKNGEGGNPLNCEIYQNEILILRLKLESLSLENNNMRVLMQEQSKQITERNHYSELSVPEVAMYRESVEQVSRESAFEAPTHDIASSYVFEANSSESSEEGVDVLSNEIESIVFQPNSAESSKTNNINNARSRNKGSYVFQPNSVANSMESNVNNAQSRKKKSYVFEPNSVESSKENIINNARSHVKNSYVFEPNSVASSKENNINKARPYDKKSYVFEPNSAASSKANNINNIRSREEKSYVFQPNSVPSLKENNINDIRSRDKKSYVFEPALPAMPKISEEDFVETSKSYLFEATKAESSEIVLVTKEVSSHAQPGPSGMKKDRIDRDRRSTILESPQLLNIQTLDDEQTRQRNNSMIKYKFGGHSHETGLEYLDPDNTLEDKLHKIFSQFESVTSSMLL</sequence>
<accession>A0A7M5TV61</accession>
<dbReference type="GeneID" id="136819867"/>
<dbReference type="EnsemblMetazoa" id="CLYHEMT002352.2">
    <property type="protein sequence ID" value="CLYHEMP002352.2"/>
    <property type="gene ID" value="CLYHEMG002352"/>
</dbReference>
<name>A0A7M5TV61_9CNID</name>
<evidence type="ECO:0000313" key="4">
    <source>
        <dbReference type="Proteomes" id="UP000594262"/>
    </source>
</evidence>
<dbReference type="OrthoDB" id="10007333at2759"/>
<keyword evidence="4" id="KW-1185">Reference proteome</keyword>
<dbReference type="AlphaFoldDB" id="A0A7M5TV61"/>
<dbReference type="InterPro" id="IPR031470">
    <property type="entry name" value="CEP63/Deup1_N"/>
</dbReference>
<feature type="coiled-coil region" evidence="1">
    <location>
        <begin position="146"/>
        <end position="180"/>
    </location>
</feature>
<dbReference type="RefSeq" id="XP_066932218.1">
    <property type="nucleotide sequence ID" value="XM_067076117.1"/>
</dbReference>
<evidence type="ECO:0000259" key="2">
    <source>
        <dbReference type="Pfam" id="PF17045"/>
    </source>
</evidence>
<dbReference type="Proteomes" id="UP000594262">
    <property type="component" value="Unplaced"/>
</dbReference>
<feature type="coiled-coil region" evidence="1">
    <location>
        <begin position="41"/>
        <end position="121"/>
    </location>
</feature>
<organism evidence="3 4">
    <name type="scientific">Clytia hemisphaerica</name>
    <dbReference type="NCBI Taxonomy" id="252671"/>
    <lineage>
        <taxon>Eukaryota</taxon>
        <taxon>Metazoa</taxon>
        <taxon>Cnidaria</taxon>
        <taxon>Hydrozoa</taxon>
        <taxon>Hydroidolina</taxon>
        <taxon>Leptothecata</taxon>
        <taxon>Obeliida</taxon>
        <taxon>Clytiidae</taxon>
        <taxon>Clytia</taxon>
    </lineage>
</organism>
<evidence type="ECO:0000313" key="3">
    <source>
        <dbReference type="EnsemblMetazoa" id="CLYHEMP002352.2"/>
    </source>
</evidence>
<keyword evidence="1" id="KW-0175">Coiled coil</keyword>
<dbReference type="Pfam" id="PF17045">
    <property type="entry name" value="CEP63"/>
    <property type="match status" value="1"/>
</dbReference>